<evidence type="ECO:0000259" key="1">
    <source>
        <dbReference type="Pfam" id="PF02602"/>
    </source>
</evidence>
<gene>
    <name evidence="2" type="ORF">JG29_14210</name>
</gene>
<dbReference type="Gene3D" id="3.40.50.10090">
    <property type="match status" value="1"/>
</dbReference>
<dbReference type="InterPro" id="IPR036108">
    <property type="entry name" value="4pyrrol_syn_uPrphyn_synt_sf"/>
</dbReference>
<dbReference type="EMBL" id="JXBZ01000009">
    <property type="protein sequence ID" value="KJY48361.1"/>
    <property type="molecule type" value="Genomic_DNA"/>
</dbReference>
<dbReference type="PATRIC" id="fig|1218508.4.peg.1413"/>
<dbReference type="Proteomes" id="UP000033695">
    <property type="component" value="Unassembled WGS sequence"/>
</dbReference>
<dbReference type="RefSeq" id="WP_045923248.1">
    <property type="nucleotide sequence ID" value="NZ_JBHTHW010000005.1"/>
</dbReference>
<name>A0A0F4KT19_9LACO</name>
<comment type="caution">
    <text evidence="2">The sequence shown here is derived from an EMBL/GenBank/DDBJ whole genome shotgun (WGS) entry which is preliminary data.</text>
</comment>
<dbReference type="AlphaFoldDB" id="A0A0F4KT19"/>
<dbReference type="HOGENOM" id="CLU_1174219_0_0_9"/>
<reference evidence="2 3" key="1">
    <citation type="submission" date="2014-12" db="EMBL/GenBank/DDBJ databases">
        <title>Comparative genomics of the lactic acid bacteria isolated from the honey bee gut.</title>
        <authorList>
            <person name="Ellegaard K.M."/>
            <person name="Tamarit D."/>
            <person name="Javelind E."/>
            <person name="Olofsson T."/>
            <person name="Andersson S.G."/>
            <person name="Vasquez A."/>
        </authorList>
    </citation>
    <scope>NUCLEOTIDE SEQUENCE [LARGE SCALE GENOMIC DNA]</scope>
    <source>
        <strain evidence="2 3">Hon2</strain>
    </source>
</reference>
<proteinExistence type="predicted"/>
<evidence type="ECO:0000313" key="2">
    <source>
        <dbReference type="EMBL" id="KJY48361.1"/>
    </source>
</evidence>
<dbReference type="InterPro" id="IPR003754">
    <property type="entry name" value="4pyrrol_synth_uPrphyn_synth"/>
</dbReference>
<dbReference type="Pfam" id="PF02602">
    <property type="entry name" value="HEM4"/>
    <property type="match status" value="1"/>
</dbReference>
<dbReference type="GO" id="GO:0033014">
    <property type="term" value="P:tetrapyrrole biosynthetic process"/>
    <property type="evidence" value="ECO:0007669"/>
    <property type="project" value="InterPro"/>
</dbReference>
<evidence type="ECO:0000313" key="3">
    <source>
        <dbReference type="Proteomes" id="UP000033695"/>
    </source>
</evidence>
<dbReference type="GO" id="GO:0004852">
    <property type="term" value="F:uroporphyrinogen-III synthase activity"/>
    <property type="evidence" value="ECO:0007669"/>
    <property type="project" value="InterPro"/>
</dbReference>
<organism evidence="2 3">
    <name type="scientific">Bombilactobacillus mellis</name>
    <dbReference type="NCBI Taxonomy" id="1218508"/>
    <lineage>
        <taxon>Bacteria</taxon>
        <taxon>Bacillati</taxon>
        <taxon>Bacillota</taxon>
        <taxon>Bacilli</taxon>
        <taxon>Lactobacillales</taxon>
        <taxon>Lactobacillaceae</taxon>
        <taxon>Bombilactobacillus</taxon>
    </lineage>
</organism>
<sequence>MTLLITYPDHKIPDLWRNRLESWTKVIYLPLTHFQPIMLDSEQYQIIANAQNIGLTSHFAAQLFVKNYRQYNHTATLQVISQKMKAQLKPYVVNPIEVSKQENRQSLIAKLKNIDPTSLCWLIGNQLSATVKLPGKVLVIYQNVWNEQLQTQASETLWQQSINQALVTSTSNFKRLMMVQKQLNHQEFKHTQYFVLGKSTGKVITQADLPVIYPTQTTAVLINILSQIEQTIKEEKSL</sequence>
<dbReference type="SUPFAM" id="SSF69618">
    <property type="entry name" value="HemD-like"/>
    <property type="match status" value="1"/>
</dbReference>
<feature type="domain" description="Tetrapyrrole biosynthesis uroporphyrinogen III synthase" evidence="1">
    <location>
        <begin position="26"/>
        <end position="216"/>
    </location>
</feature>
<protein>
    <recommendedName>
        <fullName evidence="1">Tetrapyrrole biosynthesis uroporphyrinogen III synthase domain-containing protein</fullName>
    </recommendedName>
</protein>
<dbReference type="STRING" id="1218508.JG29_14210"/>
<accession>A0A0F4KT19</accession>
<keyword evidence="3" id="KW-1185">Reference proteome</keyword>